<name>A0ABY5QU19_9HYPH</name>
<sequence>MVTKTVTIKERVPAALLRPCPGKWRKAGGPATTEDFIVRGDVNGTGLDTCAAQVAKIAAWDKG</sequence>
<organism evidence="1 2">
    <name type="scientific">Mesorhizobium onobrychidis</name>
    <dbReference type="NCBI Taxonomy" id="2775404"/>
    <lineage>
        <taxon>Bacteria</taxon>
        <taxon>Pseudomonadati</taxon>
        <taxon>Pseudomonadota</taxon>
        <taxon>Alphaproteobacteria</taxon>
        <taxon>Hyphomicrobiales</taxon>
        <taxon>Phyllobacteriaceae</taxon>
        <taxon>Mesorhizobium</taxon>
    </lineage>
</organism>
<dbReference type="Pfam" id="PF23793">
    <property type="entry name" value="LysC"/>
    <property type="match status" value="1"/>
</dbReference>
<protein>
    <submittedName>
        <fullName evidence="1">Uncharacterized protein</fullName>
    </submittedName>
</protein>
<gene>
    <name evidence="1" type="ORF">IHQ72_29425</name>
</gene>
<evidence type="ECO:0000313" key="2">
    <source>
        <dbReference type="Proteomes" id="UP001058098"/>
    </source>
</evidence>
<dbReference type="Proteomes" id="UP001058098">
    <property type="component" value="Chromosome"/>
</dbReference>
<dbReference type="InterPro" id="IPR058979">
    <property type="entry name" value="LysC-like"/>
</dbReference>
<reference evidence="1" key="1">
    <citation type="submission" date="2020-09" db="EMBL/GenBank/DDBJ databases">
        <title>Rhizobia associated with sainfoin plants.</title>
        <authorList>
            <person name="Asharfi S."/>
            <person name="Kuzmanovic N."/>
            <person name="Bunk B."/>
            <person name="Sproeer C."/>
            <person name="Becker M."/>
            <person name="Thuenen T."/>
        </authorList>
    </citation>
    <scope>NUCLEOTIDE SEQUENCE</scope>
    <source>
        <strain evidence="1">OM4</strain>
    </source>
</reference>
<evidence type="ECO:0000313" key="1">
    <source>
        <dbReference type="EMBL" id="UVC14690.1"/>
    </source>
</evidence>
<keyword evidence="2" id="KW-1185">Reference proteome</keyword>
<dbReference type="EMBL" id="CP062229">
    <property type="protein sequence ID" value="UVC14690.1"/>
    <property type="molecule type" value="Genomic_DNA"/>
</dbReference>
<accession>A0ABY5QU19</accession>
<proteinExistence type="predicted"/>
<dbReference type="RefSeq" id="WP_258119072.1">
    <property type="nucleotide sequence ID" value="NZ_CP062229.1"/>
</dbReference>